<feature type="chain" id="PRO_5014671389" evidence="1">
    <location>
        <begin position="22"/>
        <end position="480"/>
    </location>
</feature>
<dbReference type="EMBL" id="PHAI01000001">
    <property type="protein sequence ID" value="PKM91664.1"/>
    <property type="molecule type" value="Genomic_DNA"/>
</dbReference>
<protein>
    <submittedName>
        <fullName evidence="2">Uncharacterized protein</fullName>
    </submittedName>
</protein>
<sequence length="480" mass="54629">MKKITILFLFLLLLFPIASKAEGEFNPGNIISDFELLNFKGMTLDDIQKFLEEKDSYLASLTTLDTYGKEKKASEIIYNAAVNNYDCDGVTLSDSPTEEERITKCKIIGTVNPKFLLVLLQKEQSLIEEQNPTQKQLDWATGYGCPDSMACNPYFKSFGKQVNSAALQFRWYMVNPKTPSTWFQEGETYTFKNKYGTISNEEIDVLIENKATAALYIYTPHVYNGNYNFWKIWNRYFPPQGYPEGTLLKVGDDYWLIQYGKKRKFSSISVLASRYNPNRAVIVNSSELSAYEEGAPIRFSNYSVIMSPDGKLYLLVDNKKRLFSSTEAFRKIGINVEEIMSASWQDINSYQDGKEINIASAYPTGALLQNKTTGGVFYVEEETKAPLIDKIFLQTKFKGKQIIPVEESELNLYTTISPYLFGNGEILKSDNSSAVYLIEDGKKRAFSSGEVFENLGYQWKSIISVPEKIINLYSEGEFVK</sequence>
<keyword evidence="1" id="KW-0732">Signal</keyword>
<dbReference type="Proteomes" id="UP000233517">
    <property type="component" value="Unassembled WGS sequence"/>
</dbReference>
<dbReference type="AlphaFoldDB" id="A0A2N2EA94"/>
<comment type="caution">
    <text evidence="2">The sequence shown here is derived from an EMBL/GenBank/DDBJ whole genome shotgun (WGS) entry which is preliminary data.</text>
</comment>
<name>A0A2N2EA94_9BACT</name>
<gene>
    <name evidence="2" type="ORF">CVU82_00430</name>
</gene>
<reference evidence="2 3" key="1">
    <citation type="journal article" date="2017" name="ISME J.">
        <title>Potential for microbial H2 and metal transformations associated with novel bacteria and archaea in deep terrestrial subsurface sediments.</title>
        <authorList>
            <person name="Hernsdorf A.W."/>
            <person name="Amano Y."/>
            <person name="Miyakawa K."/>
            <person name="Ise K."/>
            <person name="Suzuki Y."/>
            <person name="Anantharaman K."/>
            <person name="Probst A."/>
            <person name="Burstein D."/>
            <person name="Thomas B.C."/>
            <person name="Banfield J.F."/>
        </authorList>
    </citation>
    <scope>NUCLEOTIDE SEQUENCE [LARGE SCALE GENOMIC DNA]</scope>
    <source>
        <strain evidence="2">HGW-Falkowbacteria-1</strain>
    </source>
</reference>
<accession>A0A2N2EA94</accession>
<evidence type="ECO:0000313" key="2">
    <source>
        <dbReference type="EMBL" id="PKM91664.1"/>
    </source>
</evidence>
<evidence type="ECO:0000313" key="3">
    <source>
        <dbReference type="Proteomes" id="UP000233517"/>
    </source>
</evidence>
<evidence type="ECO:0000256" key="1">
    <source>
        <dbReference type="SAM" id="SignalP"/>
    </source>
</evidence>
<organism evidence="2 3">
    <name type="scientific">Candidatus Falkowbacteria bacterium HGW-Falkowbacteria-1</name>
    <dbReference type="NCBI Taxonomy" id="2013768"/>
    <lineage>
        <taxon>Bacteria</taxon>
        <taxon>Candidatus Falkowiibacteriota</taxon>
    </lineage>
</organism>
<proteinExistence type="predicted"/>
<feature type="signal peptide" evidence="1">
    <location>
        <begin position="1"/>
        <end position="21"/>
    </location>
</feature>